<sequence length="486" mass="54827">MKKGFNNKKYLDMQSSHIQERIAQFDDKLYLEFGGKLFDDYHASRVLPGFAPDSKLQMLMTMKEQAEIVIVICAKDIDNNKIRGDLNITYDEDVLRLIKEFTSRDLYVSSVVITQYHHSKAIDRFKAKLKRRNIKVYHHYYIEGYPTNAKAIISEQGFGKNDFIETSRPLVVVTAPGPGSGKMATCLSQLYHENIRGVKAGYAKYETFPIWNLDLNHPVNLAYEAATADLADVNMIDPFHYQAYGKVTVNYNRDVEIFPVLKNIFEEIFGCCPYQSPTDMGVNMAGFAIEDDSICCQASQQEIIRRYFESYTRYVNEQCSMDEVNKQTIIMEKAGISIEDRKCLVAARNKAKKTHSFSGAIELADGTLITGKTTNFMGAVSNTLINALKYLAQLPDNENVIAPQAFGPIQDLKTKYLGSLNPRLHIQEVLIALSLSAVHNSDAKKALDVIPQLKGCQAHFTCLLKAEDLSILTQLGLEVTYEADKR</sequence>
<comment type="caution">
    <text evidence="3">The sequence shown here is derived from an EMBL/GenBank/DDBJ whole genome shotgun (WGS) entry which is preliminary data.</text>
</comment>
<feature type="domain" description="DUF1846" evidence="1">
    <location>
        <begin position="4"/>
        <end position="334"/>
    </location>
</feature>
<dbReference type="Proteomes" id="UP001285244">
    <property type="component" value="Unassembled WGS sequence"/>
</dbReference>
<evidence type="ECO:0000313" key="4">
    <source>
        <dbReference type="Proteomes" id="UP001285244"/>
    </source>
</evidence>
<evidence type="ECO:0000259" key="2">
    <source>
        <dbReference type="Pfam" id="PF20921"/>
    </source>
</evidence>
<organism evidence="3 4">
    <name type="scientific">Absicoccus intestinalis</name>
    <dbReference type="NCBI Taxonomy" id="2926319"/>
    <lineage>
        <taxon>Bacteria</taxon>
        <taxon>Bacillati</taxon>
        <taxon>Bacillota</taxon>
        <taxon>Erysipelotrichia</taxon>
        <taxon>Erysipelotrichales</taxon>
        <taxon>Erysipelotrichaceae</taxon>
        <taxon>Absicoccus</taxon>
    </lineage>
</organism>
<dbReference type="InterPro" id="IPR048496">
    <property type="entry name" value="DUF1846_N"/>
</dbReference>
<protein>
    <submittedName>
        <fullName evidence="3">DUF1846 domain-containing protein</fullName>
    </submittedName>
</protein>
<dbReference type="NCBIfam" id="NF010184">
    <property type="entry name" value="PRK13663.1"/>
    <property type="match status" value="1"/>
</dbReference>
<dbReference type="EMBL" id="JALBUS010000010">
    <property type="protein sequence ID" value="MDX8417703.1"/>
    <property type="molecule type" value="Genomic_DNA"/>
</dbReference>
<keyword evidence="4" id="KW-1185">Reference proteome</keyword>
<accession>A0ABU4WPK1</accession>
<proteinExistence type="predicted"/>
<dbReference type="Pfam" id="PF20921">
    <property type="entry name" value="DUF1846_C"/>
    <property type="match status" value="1"/>
</dbReference>
<reference evidence="3 4" key="1">
    <citation type="submission" date="2022-03" db="EMBL/GenBank/DDBJ databases">
        <title>Novel taxa within the pig intestine.</title>
        <authorList>
            <person name="Wylensek D."/>
            <person name="Bishof K."/>
            <person name="Afrizal A."/>
            <person name="Clavel T."/>
        </authorList>
    </citation>
    <scope>NUCLEOTIDE SEQUENCE [LARGE SCALE GENOMIC DNA]</scope>
    <source>
        <strain evidence="3 4">Cla-KB-P134</strain>
    </source>
</reference>
<evidence type="ECO:0000313" key="3">
    <source>
        <dbReference type="EMBL" id="MDX8417703.1"/>
    </source>
</evidence>
<dbReference type="InterPro" id="IPR048441">
    <property type="entry name" value="DUF1846_C"/>
</dbReference>
<dbReference type="RefSeq" id="WP_320325978.1">
    <property type="nucleotide sequence ID" value="NZ_JALBUS010000010.1"/>
</dbReference>
<dbReference type="Gene3D" id="3.10.630.10">
    <property type="entry name" value="dip2346 domain like"/>
    <property type="match status" value="1"/>
</dbReference>
<dbReference type="Gene3D" id="1.20.1570.10">
    <property type="entry name" value="dip2346 domain like"/>
    <property type="match status" value="1"/>
</dbReference>
<dbReference type="Gene3D" id="3.40.140.40">
    <property type="entry name" value="Domain of unknown function (DUF1846), C-terminal subdomain"/>
    <property type="match status" value="1"/>
</dbReference>
<name>A0ABU4WPK1_9FIRM</name>
<gene>
    <name evidence="3" type="ORF">MOZ64_07580</name>
</gene>
<dbReference type="Pfam" id="PF08903">
    <property type="entry name" value="DUF1846"/>
    <property type="match status" value="1"/>
</dbReference>
<feature type="domain" description="DUF1846" evidence="2">
    <location>
        <begin position="339"/>
        <end position="483"/>
    </location>
</feature>
<evidence type="ECO:0000259" key="1">
    <source>
        <dbReference type="Pfam" id="PF08903"/>
    </source>
</evidence>